<dbReference type="EMBL" id="KZ824462">
    <property type="protein sequence ID" value="RAK97511.1"/>
    <property type="molecule type" value="Genomic_DNA"/>
</dbReference>
<feature type="region of interest" description="Disordered" evidence="1">
    <location>
        <begin position="463"/>
        <end position="616"/>
    </location>
</feature>
<dbReference type="PROSITE" id="PS00028">
    <property type="entry name" value="ZINC_FINGER_C2H2_1"/>
    <property type="match status" value="1"/>
</dbReference>
<dbReference type="AlphaFoldDB" id="A0A395GPS4"/>
<gene>
    <name evidence="3" type="ORF">BO80DRAFT_504710</name>
</gene>
<feature type="compositionally biased region" description="Pro residues" evidence="1">
    <location>
        <begin position="470"/>
        <end position="487"/>
    </location>
</feature>
<evidence type="ECO:0000313" key="4">
    <source>
        <dbReference type="Proteomes" id="UP000249402"/>
    </source>
</evidence>
<feature type="compositionally biased region" description="Polar residues" evidence="1">
    <location>
        <begin position="312"/>
        <end position="324"/>
    </location>
</feature>
<feature type="compositionally biased region" description="Polar residues" evidence="1">
    <location>
        <begin position="268"/>
        <end position="283"/>
    </location>
</feature>
<evidence type="ECO:0000256" key="1">
    <source>
        <dbReference type="SAM" id="MobiDB-lite"/>
    </source>
</evidence>
<feature type="compositionally biased region" description="Polar residues" evidence="1">
    <location>
        <begin position="25"/>
        <end position="47"/>
    </location>
</feature>
<dbReference type="STRING" id="1448316.A0A395GPS4"/>
<feature type="compositionally biased region" description="Polar residues" evidence="1">
    <location>
        <begin position="183"/>
        <end position="192"/>
    </location>
</feature>
<feature type="compositionally biased region" description="Polar residues" evidence="1">
    <location>
        <begin position="488"/>
        <end position="500"/>
    </location>
</feature>
<keyword evidence="4" id="KW-1185">Reference proteome</keyword>
<proteinExistence type="predicted"/>
<protein>
    <recommendedName>
        <fullName evidence="2">C2H2-type domain-containing protein</fullName>
    </recommendedName>
</protein>
<dbReference type="OrthoDB" id="5424797at2759"/>
<feature type="domain" description="C2H2-type" evidence="2">
    <location>
        <begin position="630"/>
        <end position="653"/>
    </location>
</feature>
<reference evidence="3 4" key="1">
    <citation type="submission" date="2018-02" db="EMBL/GenBank/DDBJ databases">
        <title>The genomes of Aspergillus section Nigri reveals drivers in fungal speciation.</title>
        <authorList>
            <consortium name="DOE Joint Genome Institute"/>
            <person name="Vesth T.C."/>
            <person name="Nybo J."/>
            <person name="Theobald S."/>
            <person name="Brandl J."/>
            <person name="Frisvad J.C."/>
            <person name="Nielsen K.F."/>
            <person name="Lyhne E.K."/>
            <person name="Kogle M.E."/>
            <person name="Kuo A."/>
            <person name="Riley R."/>
            <person name="Clum A."/>
            <person name="Nolan M."/>
            <person name="Lipzen A."/>
            <person name="Salamov A."/>
            <person name="Henrissat B."/>
            <person name="Wiebenga A."/>
            <person name="De vries R.P."/>
            <person name="Grigoriev I.V."/>
            <person name="Mortensen U.H."/>
            <person name="Andersen M.R."/>
            <person name="Baker S.E."/>
        </authorList>
    </citation>
    <scope>NUCLEOTIDE SEQUENCE [LARGE SCALE GENOMIC DNA]</scope>
    <source>
        <strain evidence="3 4">CBS 121593</strain>
    </source>
</reference>
<feature type="compositionally biased region" description="Pro residues" evidence="1">
    <location>
        <begin position="504"/>
        <end position="543"/>
    </location>
</feature>
<dbReference type="VEuPathDB" id="FungiDB:BO80DRAFT_504710"/>
<organism evidence="3 4">
    <name type="scientific">Aspergillus ibericus CBS 121593</name>
    <dbReference type="NCBI Taxonomy" id="1448316"/>
    <lineage>
        <taxon>Eukaryota</taxon>
        <taxon>Fungi</taxon>
        <taxon>Dikarya</taxon>
        <taxon>Ascomycota</taxon>
        <taxon>Pezizomycotina</taxon>
        <taxon>Eurotiomycetes</taxon>
        <taxon>Eurotiomycetidae</taxon>
        <taxon>Eurotiales</taxon>
        <taxon>Aspergillaceae</taxon>
        <taxon>Aspergillus</taxon>
        <taxon>Aspergillus subgen. Circumdati</taxon>
    </lineage>
</organism>
<dbReference type="InterPro" id="IPR013087">
    <property type="entry name" value="Znf_C2H2_type"/>
</dbReference>
<accession>A0A395GPS4</accession>
<feature type="compositionally biased region" description="Pro residues" evidence="1">
    <location>
        <begin position="235"/>
        <end position="253"/>
    </location>
</feature>
<feature type="compositionally biased region" description="Low complexity" evidence="1">
    <location>
        <begin position="563"/>
        <end position="572"/>
    </location>
</feature>
<sequence>MSSEDLQWLESYLRHGFDPEAQGADESTSFFQSNPYFALPPSSSFTAAHNGPPGSHSFQYSNERSVRPPGPSSSSETSHQPPYSRSHQAQPHHQPASTMAPPSGSHTEGFHRSAPSQGPKSFPSQSPKPPPSKGYKANAPQLPKPVPSHQTGPPQGYKSGHPRLPRPVPAQASTPGPPPGYQPASSPAVQSIPSQPHTAAPTPTPVSSTLPPAQVSHSVVSPMDLMKTPISAPSTLPPAPAQTPNSRPSPIPPVQASNTRPAQMVAPQISNARATSALPTQSPAFPRPNIPTTQASNSAPPPNQPAQTTNSASQPTIQQTNTAKGGSEPGHDAKRRRIGPAGTPGRKSGRPAMPSAKAPPGSLPAGGLAAYNFTPQATDPSTGRNHLKSRGDIVMPLHEEDAAVKLSYDPKTIARDVLIAAGRHPTEEPLNHHLLRLRDVFIHVDSSSDLSTFRWDLVDPLGARDTGPSVPQPRAPAAPAPPRPAPQSGPSLPVQQNNTFRPLPSQPPLPPQRPGPQPRAQPPARPPQPTQQPTQQPPVPVPQGPQSGPPTGFFHSRPPVRHLPPASQAPLPQARPPPLPSSQPPSQLNTPTPKAQVAMTGRRPGRPPGSSKVQQQPVALPQASYPVFACGWANCQAELHNLEGLKKHVLKVHVSQQLTCGWKGCSFPETLPAALLFKHVKKDHLDPVAWRLGDGPSVPGTVGNDAGGSLGPLGIPDTVRPGSEDSLIFPASASSIRAFNKVHGNNTPQEKTREIFKAVQRLKEQIGVGLDPGGCELATSARNERVSNEEEVYEVVPAY</sequence>
<feature type="compositionally biased region" description="Low complexity" evidence="1">
    <location>
        <begin position="115"/>
        <end position="125"/>
    </location>
</feature>
<dbReference type="GeneID" id="37229304"/>
<evidence type="ECO:0000313" key="3">
    <source>
        <dbReference type="EMBL" id="RAK97511.1"/>
    </source>
</evidence>
<dbReference type="RefSeq" id="XP_025571839.1">
    <property type="nucleotide sequence ID" value="XM_025724439.1"/>
</dbReference>
<feature type="region of interest" description="Disordered" evidence="1">
    <location>
        <begin position="18"/>
        <end position="388"/>
    </location>
</feature>
<feature type="compositionally biased region" description="Polar residues" evidence="1">
    <location>
        <begin position="373"/>
        <end position="384"/>
    </location>
</feature>
<dbReference type="Proteomes" id="UP000249402">
    <property type="component" value="Unassembled WGS sequence"/>
</dbReference>
<feature type="compositionally biased region" description="Pro residues" evidence="1">
    <location>
        <begin position="573"/>
        <end position="583"/>
    </location>
</feature>
<feature type="compositionally biased region" description="Low complexity" evidence="1">
    <location>
        <begin position="193"/>
        <end position="213"/>
    </location>
</feature>
<feature type="compositionally biased region" description="Polar residues" evidence="1">
    <location>
        <begin position="76"/>
        <end position="97"/>
    </location>
</feature>
<name>A0A395GPS4_9EURO</name>
<evidence type="ECO:0000259" key="2">
    <source>
        <dbReference type="PROSITE" id="PS00028"/>
    </source>
</evidence>